<organism evidence="1 2">
    <name type="scientific">Euplotes crassus</name>
    <dbReference type="NCBI Taxonomy" id="5936"/>
    <lineage>
        <taxon>Eukaryota</taxon>
        <taxon>Sar</taxon>
        <taxon>Alveolata</taxon>
        <taxon>Ciliophora</taxon>
        <taxon>Intramacronucleata</taxon>
        <taxon>Spirotrichea</taxon>
        <taxon>Hypotrichia</taxon>
        <taxon>Euplotida</taxon>
        <taxon>Euplotidae</taxon>
        <taxon>Moneuplotes</taxon>
    </lineage>
</organism>
<dbReference type="Proteomes" id="UP001295684">
    <property type="component" value="Unassembled WGS sequence"/>
</dbReference>
<evidence type="ECO:0000313" key="2">
    <source>
        <dbReference type="Proteomes" id="UP001295684"/>
    </source>
</evidence>
<dbReference type="EMBL" id="CAMPGE010006079">
    <property type="protein sequence ID" value="CAI2364923.1"/>
    <property type="molecule type" value="Genomic_DNA"/>
</dbReference>
<sequence>MEQTPSPEDIQPRPDFTCYDFYIQETQFWNQRPSGIFEGCTGRAQELDIFESYTNCCSSDHICNTFEMCCDQNGKPVPDETCMTKDLLINEGVAPGQLEKIFKITQEMKRSKQPSLFKVIHHSNKFTQIDSNKPQNLMKFSYVKSKGLSRKDVTYKAALRLLRRHFKNMFKIKNLDIDARRLYSLAINDVYQRTLTLLTELIPEEYLTEDLVYYTIGIIGIKKASEMQCKSSIKKEITAFKRCTKSFSHNNLEKAFHSNSLMTLCWYIIQRSDDQRISVLRTELLEITAPKPQEK</sequence>
<reference evidence="1" key="1">
    <citation type="submission" date="2023-07" db="EMBL/GenBank/DDBJ databases">
        <authorList>
            <consortium name="AG Swart"/>
            <person name="Singh M."/>
            <person name="Singh A."/>
            <person name="Seah K."/>
            <person name="Emmerich C."/>
        </authorList>
    </citation>
    <scope>NUCLEOTIDE SEQUENCE</scope>
    <source>
        <strain evidence="1">DP1</strain>
    </source>
</reference>
<gene>
    <name evidence="1" type="ORF">ECRASSUSDP1_LOCUS6273</name>
</gene>
<name>A0AAD1UA70_EUPCR</name>
<evidence type="ECO:0000313" key="1">
    <source>
        <dbReference type="EMBL" id="CAI2364923.1"/>
    </source>
</evidence>
<accession>A0AAD1UA70</accession>
<dbReference type="AlphaFoldDB" id="A0AAD1UA70"/>
<keyword evidence="2" id="KW-1185">Reference proteome</keyword>
<protein>
    <submittedName>
        <fullName evidence="1">Uncharacterized protein</fullName>
    </submittedName>
</protein>
<proteinExistence type="predicted"/>
<comment type="caution">
    <text evidence="1">The sequence shown here is derived from an EMBL/GenBank/DDBJ whole genome shotgun (WGS) entry which is preliminary data.</text>
</comment>